<keyword evidence="1 3" id="KW-0853">WD repeat</keyword>
<sequence>MATGSVDHTIKIWRLADGVCLKTLIGHGRGVWCLRFVTDILLLSGSYDCNIKVWNLQKGRCIRTLLSHEGPVWALVCRHNIFTSASQDHTAKVWDVSRSRLLHTLTGHTAAVFAVDMSDSGALVITGSADRSVRLWSAGSGEQKKVIWASQSTSIMAVSYSRGYFACSYGSTVSLYQLHHDRPTVHIHTYQEHKKRVETLELLVRGTHPLEGTLITAGQDGVLKCWGLNT</sequence>
<dbReference type="SUPFAM" id="SSF50978">
    <property type="entry name" value="WD40 repeat-like"/>
    <property type="match status" value="1"/>
</dbReference>
<comment type="caution">
    <text evidence="4">The sequence shown here is derived from an EMBL/GenBank/DDBJ whole genome shotgun (WGS) entry which is preliminary data.</text>
</comment>
<dbReference type="Gene3D" id="2.130.10.10">
    <property type="entry name" value="YVTN repeat-like/Quinoprotein amine dehydrogenase"/>
    <property type="match status" value="2"/>
</dbReference>
<dbReference type="SMART" id="SM00320">
    <property type="entry name" value="WD40"/>
    <property type="match status" value="5"/>
</dbReference>
<protein>
    <submittedName>
        <fullName evidence="4">Uncharacterized protein</fullName>
    </submittedName>
</protein>
<reference evidence="4" key="1">
    <citation type="journal article" date="2023" name="Mol. Biol. Evol.">
        <title>Third-Generation Sequencing Reveals the Adaptive Role of the Epigenome in Three Deep-Sea Polychaetes.</title>
        <authorList>
            <person name="Perez M."/>
            <person name="Aroh O."/>
            <person name="Sun Y."/>
            <person name="Lan Y."/>
            <person name="Juniper S.K."/>
            <person name="Young C.R."/>
            <person name="Angers B."/>
            <person name="Qian P.Y."/>
        </authorList>
    </citation>
    <scope>NUCLEOTIDE SEQUENCE</scope>
    <source>
        <strain evidence="4">R07B-5</strain>
    </source>
</reference>
<feature type="repeat" description="WD" evidence="3">
    <location>
        <begin position="65"/>
        <end position="104"/>
    </location>
</feature>
<dbReference type="PANTHER" id="PTHR22847:SF736">
    <property type="entry name" value="F-BOX DOMAIN-CONTAINING PROTEIN"/>
    <property type="match status" value="1"/>
</dbReference>
<dbReference type="PROSITE" id="PS50082">
    <property type="entry name" value="WD_REPEATS_2"/>
    <property type="match status" value="4"/>
</dbReference>
<feature type="repeat" description="WD" evidence="3">
    <location>
        <begin position="1"/>
        <end position="23"/>
    </location>
</feature>
<dbReference type="InterPro" id="IPR001680">
    <property type="entry name" value="WD40_rpt"/>
</dbReference>
<evidence type="ECO:0000313" key="4">
    <source>
        <dbReference type="EMBL" id="KAK2186741.1"/>
    </source>
</evidence>
<evidence type="ECO:0000256" key="1">
    <source>
        <dbReference type="ARBA" id="ARBA00022574"/>
    </source>
</evidence>
<dbReference type="PROSITE" id="PS50294">
    <property type="entry name" value="WD_REPEATS_REGION"/>
    <property type="match status" value="2"/>
</dbReference>
<dbReference type="InterPro" id="IPR020472">
    <property type="entry name" value="WD40_PAC1"/>
</dbReference>
<dbReference type="CDD" id="cd00200">
    <property type="entry name" value="WD40"/>
    <property type="match status" value="1"/>
</dbReference>
<proteinExistence type="predicted"/>
<dbReference type="PANTHER" id="PTHR22847">
    <property type="entry name" value="WD40 REPEAT PROTEIN"/>
    <property type="match status" value="1"/>
</dbReference>
<dbReference type="Pfam" id="PF00400">
    <property type="entry name" value="WD40"/>
    <property type="match status" value="4"/>
</dbReference>
<feature type="repeat" description="WD" evidence="3">
    <location>
        <begin position="24"/>
        <end position="64"/>
    </location>
</feature>
<name>A0AAD9UEV2_RIDPI</name>
<dbReference type="AlphaFoldDB" id="A0AAD9UEV2"/>
<feature type="repeat" description="WD" evidence="3">
    <location>
        <begin position="105"/>
        <end position="146"/>
    </location>
</feature>
<accession>A0AAD9UEV2</accession>
<organism evidence="4 5">
    <name type="scientific">Ridgeia piscesae</name>
    <name type="common">Tubeworm</name>
    <dbReference type="NCBI Taxonomy" id="27915"/>
    <lineage>
        <taxon>Eukaryota</taxon>
        <taxon>Metazoa</taxon>
        <taxon>Spiralia</taxon>
        <taxon>Lophotrochozoa</taxon>
        <taxon>Annelida</taxon>
        <taxon>Polychaeta</taxon>
        <taxon>Sedentaria</taxon>
        <taxon>Canalipalpata</taxon>
        <taxon>Sabellida</taxon>
        <taxon>Siboglinidae</taxon>
        <taxon>Ridgeia</taxon>
    </lineage>
</organism>
<evidence type="ECO:0000313" key="5">
    <source>
        <dbReference type="Proteomes" id="UP001209878"/>
    </source>
</evidence>
<dbReference type="PRINTS" id="PR00320">
    <property type="entry name" value="GPROTEINBRPT"/>
</dbReference>
<dbReference type="InterPro" id="IPR015943">
    <property type="entry name" value="WD40/YVTN_repeat-like_dom_sf"/>
</dbReference>
<dbReference type="InterPro" id="IPR019775">
    <property type="entry name" value="WD40_repeat_CS"/>
</dbReference>
<dbReference type="InterPro" id="IPR036322">
    <property type="entry name" value="WD40_repeat_dom_sf"/>
</dbReference>
<keyword evidence="2" id="KW-0677">Repeat</keyword>
<keyword evidence="5" id="KW-1185">Reference proteome</keyword>
<dbReference type="PROSITE" id="PS00678">
    <property type="entry name" value="WD_REPEATS_1"/>
    <property type="match status" value="1"/>
</dbReference>
<dbReference type="EMBL" id="JAODUO010000190">
    <property type="protein sequence ID" value="KAK2186741.1"/>
    <property type="molecule type" value="Genomic_DNA"/>
</dbReference>
<dbReference type="Proteomes" id="UP001209878">
    <property type="component" value="Unassembled WGS sequence"/>
</dbReference>
<evidence type="ECO:0000256" key="2">
    <source>
        <dbReference type="ARBA" id="ARBA00022737"/>
    </source>
</evidence>
<evidence type="ECO:0000256" key="3">
    <source>
        <dbReference type="PROSITE-ProRule" id="PRU00221"/>
    </source>
</evidence>
<gene>
    <name evidence="4" type="ORF">NP493_190g01013</name>
</gene>